<comment type="caution">
    <text evidence="2">The sequence shown here is derived from an EMBL/GenBank/DDBJ whole genome shotgun (WGS) entry which is preliminary data.</text>
</comment>
<gene>
    <name evidence="2" type="ORF">KUTeg_013305</name>
</gene>
<feature type="compositionally biased region" description="Basic residues" evidence="1">
    <location>
        <begin position="251"/>
        <end position="268"/>
    </location>
</feature>
<evidence type="ECO:0000256" key="1">
    <source>
        <dbReference type="SAM" id="MobiDB-lite"/>
    </source>
</evidence>
<feature type="region of interest" description="Disordered" evidence="1">
    <location>
        <begin position="433"/>
        <end position="568"/>
    </location>
</feature>
<feature type="compositionally biased region" description="Basic and acidic residues" evidence="1">
    <location>
        <begin position="277"/>
        <end position="312"/>
    </location>
</feature>
<reference evidence="2 3" key="1">
    <citation type="submission" date="2022-12" db="EMBL/GenBank/DDBJ databases">
        <title>Chromosome-level genome of Tegillarca granosa.</title>
        <authorList>
            <person name="Kim J."/>
        </authorList>
    </citation>
    <scope>NUCLEOTIDE SEQUENCE [LARGE SCALE GENOMIC DNA]</scope>
    <source>
        <strain evidence="2">Teg-2019</strain>
        <tissue evidence="2">Adductor muscle</tissue>
    </source>
</reference>
<organism evidence="2 3">
    <name type="scientific">Tegillarca granosa</name>
    <name type="common">Malaysian cockle</name>
    <name type="synonym">Anadara granosa</name>
    <dbReference type="NCBI Taxonomy" id="220873"/>
    <lineage>
        <taxon>Eukaryota</taxon>
        <taxon>Metazoa</taxon>
        <taxon>Spiralia</taxon>
        <taxon>Lophotrochozoa</taxon>
        <taxon>Mollusca</taxon>
        <taxon>Bivalvia</taxon>
        <taxon>Autobranchia</taxon>
        <taxon>Pteriomorphia</taxon>
        <taxon>Arcoida</taxon>
        <taxon>Arcoidea</taxon>
        <taxon>Arcidae</taxon>
        <taxon>Tegillarca</taxon>
    </lineage>
</organism>
<feature type="compositionally biased region" description="Basic and acidic residues" evidence="1">
    <location>
        <begin position="454"/>
        <end position="488"/>
    </location>
</feature>
<feature type="region of interest" description="Disordered" evidence="1">
    <location>
        <begin position="233"/>
        <end position="378"/>
    </location>
</feature>
<feature type="compositionally biased region" description="Acidic residues" evidence="1">
    <location>
        <begin position="335"/>
        <end position="356"/>
    </location>
</feature>
<proteinExistence type="predicted"/>
<feature type="compositionally biased region" description="Low complexity" evidence="1">
    <location>
        <begin position="492"/>
        <end position="501"/>
    </location>
</feature>
<feature type="compositionally biased region" description="Polar residues" evidence="1">
    <location>
        <begin position="357"/>
        <end position="369"/>
    </location>
</feature>
<feature type="region of interest" description="Disordered" evidence="1">
    <location>
        <begin position="390"/>
        <end position="418"/>
    </location>
</feature>
<feature type="compositionally biased region" description="Basic and acidic residues" evidence="1">
    <location>
        <begin position="390"/>
        <end position="402"/>
    </location>
</feature>
<evidence type="ECO:0000313" key="2">
    <source>
        <dbReference type="EMBL" id="KAJ8308431.1"/>
    </source>
</evidence>
<protein>
    <submittedName>
        <fullName evidence="2">Uncharacterized protein</fullName>
    </submittedName>
</protein>
<feature type="compositionally biased region" description="Polar residues" evidence="1">
    <location>
        <begin position="234"/>
        <end position="250"/>
    </location>
</feature>
<feature type="compositionally biased region" description="Basic residues" evidence="1">
    <location>
        <begin position="313"/>
        <end position="325"/>
    </location>
</feature>
<sequence>MCSIYRPMVKSIIKLHQAMFYDYSIIQKIGHEQCGVLQTHAWNETHCKIDLKTVLHKDNIVKEIEKLEEDAKDFAKEDTTPTSSTLEVTEMSQKKLTIQIKPKKFSSPAQSIDLLPYHFGASIGLDCGLVLFPPLPQNSISCKYEDKKKATFMVGDDPIDIEDESDTEETPSSAEIKVIHEKSLPNLHGILKQRSVSESSDDYSFNGNCSPGSPRDDVLNGLRKSVSFNEKIDSTTYKPGTSVTTMTQTLKNKRRRNRRREEKRKRHNSGGSEGSSGDDHDHRYASDSHSEGNESDHTCDDKSSEKLKGNKKEKTKHPRKRKSKNNKNDTKEDSDSVLDDLIEEDDIPCPELEDIPNNENDVKASSIQNDLEEPCPDLEEIPDADLICEMNDKDDGNPDTEKIASVTENGKMSVNEENLLSEKVKKKLNISSLNTNDKCDSDDDVVCEGDDDKDNLRTKVSDLGDWEKVKMSQKESDERTTDDKENSKIIDSSQNGSNSGNNEKKINDVISSGKSMEERVNGAGDDSGVECGSDTPHTEEESTKAANLNNKQGDSTDLNWSTDNVGSQDHRTQCAFSFSNSVVYDLDVD</sequence>
<name>A0ABQ9EVR0_TEGGR</name>
<feature type="compositionally biased region" description="Polar residues" evidence="1">
    <location>
        <begin position="406"/>
        <end position="418"/>
    </location>
</feature>
<dbReference type="EMBL" id="JARBDR010000657">
    <property type="protein sequence ID" value="KAJ8308431.1"/>
    <property type="molecule type" value="Genomic_DNA"/>
</dbReference>
<evidence type="ECO:0000313" key="3">
    <source>
        <dbReference type="Proteomes" id="UP001217089"/>
    </source>
</evidence>
<dbReference type="Proteomes" id="UP001217089">
    <property type="component" value="Unassembled WGS sequence"/>
</dbReference>
<accession>A0ABQ9EVR0</accession>
<keyword evidence="3" id="KW-1185">Reference proteome</keyword>
<feature type="compositionally biased region" description="Acidic residues" evidence="1">
    <location>
        <begin position="440"/>
        <end position="453"/>
    </location>
</feature>
<feature type="compositionally biased region" description="Polar residues" evidence="1">
    <location>
        <begin position="544"/>
        <end position="567"/>
    </location>
</feature>